<dbReference type="CDD" id="cd00637">
    <property type="entry name" value="7tm_classA_rhodopsin-like"/>
    <property type="match status" value="1"/>
</dbReference>
<keyword evidence="3 9" id="KW-0812">Transmembrane</keyword>
<feature type="transmembrane region" description="Helical" evidence="9">
    <location>
        <begin position="65"/>
        <end position="87"/>
    </location>
</feature>
<feature type="transmembrane region" description="Helical" evidence="9">
    <location>
        <begin position="270"/>
        <end position="292"/>
    </location>
</feature>
<dbReference type="EnsemblMetazoa" id="CLYHEMT007818.1">
    <property type="protein sequence ID" value="CLYHEMP007818.1"/>
    <property type="gene ID" value="CLYHEMG007818"/>
</dbReference>
<keyword evidence="12" id="KW-1185">Reference proteome</keyword>
<accession>A0A7M5WRX1</accession>
<proteinExistence type="predicted"/>
<keyword evidence="8" id="KW-0807">Transducer</keyword>
<dbReference type="PROSITE" id="PS50262">
    <property type="entry name" value="G_PROTEIN_RECEP_F1_2"/>
    <property type="match status" value="1"/>
</dbReference>
<dbReference type="PANTHER" id="PTHR24249:SF422">
    <property type="entry name" value="G-PROTEIN COUPLED RECEPTORS FAMILY 1 PROFILE DOMAIN-CONTAINING PROTEIN"/>
    <property type="match status" value="1"/>
</dbReference>
<feature type="transmembrane region" description="Helical" evidence="9">
    <location>
        <begin position="107"/>
        <end position="126"/>
    </location>
</feature>
<evidence type="ECO:0000256" key="3">
    <source>
        <dbReference type="ARBA" id="ARBA00022692"/>
    </source>
</evidence>
<comment type="subcellular location">
    <subcellularLocation>
        <location evidence="1">Cell membrane</location>
        <topology evidence="1">Multi-pass membrane protein</topology>
    </subcellularLocation>
</comment>
<evidence type="ECO:0000256" key="5">
    <source>
        <dbReference type="ARBA" id="ARBA00023040"/>
    </source>
</evidence>
<evidence type="ECO:0000256" key="7">
    <source>
        <dbReference type="ARBA" id="ARBA00023170"/>
    </source>
</evidence>
<reference evidence="11" key="1">
    <citation type="submission" date="2021-01" db="UniProtKB">
        <authorList>
            <consortium name="EnsemblMetazoa"/>
        </authorList>
    </citation>
    <scope>IDENTIFICATION</scope>
</reference>
<evidence type="ECO:0000256" key="8">
    <source>
        <dbReference type="ARBA" id="ARBA00023224"/>
    </source>
</evidence>
<keyword evidence="5" id="KW-0297">G-protein coupled receptor</keyword>
<dbReference type="PANTHER" id="PTHR24249">
    <property type="entry name" value="HISTAMINE RECEPTOR-RELATED G-PROTEIN COUPLED RECEPTOR"/>
    <property type="match status" value="1"/>
</dbReference>
<feature type="transmembrane region" description="Helical" evidence="9">
    <location>
        <begin position="235"/>
        <end position="258"/>
    </location>
</feature>
<dbReference type="InterPro" id="IPR017452">
    <property type="entry name" value="GPCR_Rhodpsn_7TM"/>
</dbReference>
<feature type="transmembrane region" description="Helical" evidence="9">
    <location>
        <begin position="138"/>
        <end position="159"/>
    </location>
</feature>
<keyword evidence="4 9" id="KW-1133">Transmembrane helix</keyword>
<keyword evidence="7" id="KW-0675">Receptor</keyword>
<evidence type="ECO:0000259" key="10">
    <source>
        <dbReference type="PROSITE" id="PS50262"/>
    </source>
</evidence>
<keyword evidence="2" id="KW-1003">Cell membrane</keyword>
<feature type="domain" description="G-protein coupled receptors family 1 profile" evidence="10">
    <location>
        <begin position="44"/>
        <end position="290"/>
    </location>
</feature>
<evidence type="ECO:0000313" key="12">
    <source>
        <dbReference type="Proteomes" id="UP000594262"/>
    </source>
</evidence>
<sequence>MSDENYKEEEEENLNCIFQQTSGLSDPYLAHVIPITVTLFVISSNIMLIYGVLKTNRNNLSISNKLFILLSIYDCVVVSAAFAFTYILTEKNIDCGIIVAFLSINNATIICSCLTFSLISLLRCFNIKRPFQHIPTKLVYVTIGCIAVFSISIALVLAWQYKNMRQETFQKIQLLTSLSMFLLVDFILFINIISYLYLKKNSQRFEIEMQTYNNTETNTPRNTSLENKKSAGKTLLLISFFYSLCMMPFPLFVIWSLIDRTLLESSLSVKFLNYCYNIVILNGGINSTIYILRNKKIRILYFRFCSRS</sequence>
<dbReference type="Gene3D" id="1.20.1070.10">
    <property type="entry name" value="Rhodopsin 7-helix transmembrane proteins"/>
    <property type="match status" value="1"/>
</dbReference>
<dbReference type="InterPro" id="IPR050569">
    <property type="entry name" value="TAAR"/>
</dbReference>
<evidence type="ECO:0000313" key="11">
    <source>
        <dbReference type="EnsemblMetazoa" id="CLYHEMP007818.1"/>
    </source>
</evidence>
<dbReference type="Proteomes" id="UP000594262">
    <property type="component" value="Unplaced"/>
</dbReference>
<dbReference type="AlphaFoldDB" id="A0A7M5WRX1"/>
<evidence type="ECO:0000256" key="4">
    <source>
        <dbReference type="ARBA" id="ARBA00022989"/>
    </source>
</evidence>
<name>A0A7M5WRX1_9CNID</name>
<dbReference type="GO" id="GO:0005886">
    <property type="term" value="C:plasma membrane"/>
    <property type="evidence" value="ECO:0007669"/>
    <property type="project" value="UniProtKB-SubCell"/>
</dbReference>
<organism evidence="11 12">
    <name type="scientific">Clytia hemisphaerica</name>
    <dbReference type="NCBI Taxonomy" id="252671"/>
    <lineage>
        <taxon>Eukaryota</taxon>
        <taxon>Metazoa</taxon>
        <taxon>Cnidaria</taxon>
        <taxon>Hydrozoa</taxon>
        <taxon>Hydroidolina</taxon>
        <taxon>Leptothecata</taxon>
        <taxon>Obeliida</taxon>
        <taxon>Clytiidae</taxon>
        <taxon>Clytia</taxon>
    </lineage>
</organism>
<dbReference type="GO" id="GO:0004930">
    <property type="term" value="F:G protein-coupled receptor activity"/>
    <property type="evidence" value="ECO:0007669"/>
    <property type="project" value="UniProtKB-KW"/>
</dbReference>
<feature type="transmembrane region" description="Helical" evidence="9">
    <location>
        <begin position="179"/>
        <end position="198"/>
    </location>
</feature>
<feature type="transmembrane region" description="Helical" evidence="9">
    <location>
        <begin position="28"/>
        <end position="53"/>
    </location>
</feature>
<protein>
    <recommendedName>
        <fullName evidence="10">G-protein coupled receptors family 1 profile domain-containing protein</fullName>
    </recommendedName>
</protein>
<evidence type="ECO:0000256" key="9">
    <source>
        <dbReference type="SAM" id="Phobius"/>
    </source>
</evidence>
<evidence type="ECO:0000256" key="6">
    <source>
        <dbReference type="ARBA" id="ARBA00023136"/>
    </source>
</evidence>
<dbReference type="SUPFAM" id="SSF81321">
    <property type="entry name" value="Family A G protein-coupled receptor-like"/>
    <property type="match status" value="1"/>
</dbReference>
<keyword evidence="6 9" id="KW-0472">Membrane</keyword>
<evidence type="ECO:0000256" key="2">
    <source>
        <dbReference type="ARBA" id="ARBA00022475"/>
    </source>
</evidence>
<evidence type="ECO:0000256" key="1">
    <source>
        <dbReference type="ARBA" id="ARBA00004651"/>
    </source>
</evidence>